<dbReference type="Pfam" id="PF00076">
    <property type="entry name" value="RRM_1"/>
    <property type="match status" value="1"/>
</dbReference>
<feature type="region of interest" description="Disordered" evidence="3">
    <location>
        <begin position="83"/>
        <end position="107"/>
    </location>
</feature>
<dbReference type="SUPFAM" id="SSF54928">
    <property type="entry name" value="RNA-binding domain, RBD"/>
    <property type="match status" value="1"/>
</dbReference>
<dbReference type="KEGG" id="mng:MNEG_11544"/>
<dbReference type="InterPro" id="IPR000504">
    <property type="entry name" value="RRM_dom"/>
</dbReference>
<dbReference type="Proteomes" id="UP000054498">
    <property type="component" value="Unassembled WGS sequence"/>
</dbReference>
<dbReference type="OrthoDB" id="431169at2759"/>
<dbReference type="GO" id="GO:0003723">
    <property type="term" value="F:RNA binding"/>
    <property type="evidence" value="ECO:0007669"/>
    <property type="project" value="UniProtKB-UniRule"/>
</dbReference>
<evidence type="ECO:0000259" key="4">
    <source>
        <dbReference type="PROSITE" id="PS50102"/>
    </source>
</evidence>
<dbReference type="Gene3D" id="3.30.70.330">
    <property type="match status" value="1"/>
</dbReference>
<keyword evidence="1 2" id="KW-0694">RNA-binding</keyword>
<dbReference type="SMART" id="SM00360">
    <property type="entry name" value="RRM"/>
    <property type="match status" value="1"/>
</dbReference>
<dbReference type="STRING" id="145388.A0A0D2LYE2"/>
<proteinExistence type="predicted"/>
<name>A0A0D2LYE2_9CHLO</name>
<dbReference type="InterPro" id="IPR035979">
    <property type="entry name" value="RBD_domain_sf"/>
</dbReference>
<accession>A0A0D2LYE2</accession>
<organism evidence="5 6">
    <name type="scientific">Monoraphidium neglectum</name>
    <dbReference type="NCBI Taxonomy" id="145388"/>
    <lineage>
        <taxon>Eukaryota</taxon>
        <taxon>Viridiplantae</taxon>
        <taxon>Chlorophyta</taxon>
        <taxon>core chlorophytes</taxon>
        <taxon>Chlorophyceae</taxon>
        <taxon>CS clade</taxon>
        <taxon>Sphaeropleales</taxon>
        <taxon>Selenastraceae</taxon>
        <taxon>Monoraphidium</taxon>
    </lineage>
</organism>
<reference evidence="5 6" key="1">
    <citation type="journal article" date="2013" name="BMC Genomics">
        <title>Reconstruction of the lipid metabolism for the microalga Monoraphidium neglectum from its genome sequence reveals characteristics suitable for biofuel production.</title>
        <authorList>
            <person name="Bogen C."/>
            <person name="Al-Dilaimi A."/>
            <person name="Albersmeier A."/>
            <person name="Wichmann J."/>
            <person name="Grundmann M."/>
            <person name="Rupp O."/>
            <person name="Lauersen K.J."/>
            <person name="Blifernez-Klassen O."/>
            <person name="Kalinowski J."/>
            <person name="Goesmann A."/>
            <person name="Mussgnug J.H."/>
            <person name="Kruse O."/>
        </authorList>
    </citation>
    <scope>NUCLEOTIDE SEQUENCE [LARGE SCALE GENOMIC DNA]</scope>
    <source>
        <strain evidence="5 6">SAG 48.87</strain>
    </source>
</reference>
<evidence type="ECO:0000256" key="2">
    <source>
        <dbReference type="PROSITE-ProRule" id="PRU00176"/>
    </source>
</evidence>
<sequence>MHDNPPCSTLFIGNLGPGVTEAELRRVFSVQPGYVQLRFSLNQRGVTCFVEFDSVENAVLTHTQLQGQVLETNDRGAMRIQFSKSPLNRKRDAGGNPAGGGLEYGAQAPSAPLQLPIIKL</sequence>
<dbReference type="EMBL" id="KK103013">
    <property type="protein sequence ID" value="KIY96419.1"/>
    <property type="molecule type" value="Genomic_DNA"/>
</dbReference>
<feature type="domain" description="RRM" evidence="4">
    <location>
        <begin position="8"/>
        <end position="85"/>
    </location>
</feature>
<keyword evidence="6" id="KW-1185">Reference proteome</keyword>
<dbReference type="AlphaFoldDB" id="A0A0D2LYE2"/>
<dbReference type="RefSeq" id="XP_013895439.1">
    <property type="nucleotide sequence ID" value="XM_014039985.1"/>
</dbReference>
<evidence type="ECO:0000256" key="3">
    <source>
        <dbReference type="SAM" id="MobiDB-lite"/>
    </source>
</evidence>
<gene>
    <name evidence="5" type="ORF">MNEG_11544</name>
</gene>
<protein>
    <submittedName>
        <fullName evidence="5">Cell wall integrity protein scw1</fullName>
    </submittedName>
</protein>
<evidence type="ECO:0000313" key="5">
    <source>
        <dbReference type="EMBL" id="KIY96419.1"/>
    </source>
</evidence>
<dbReference type="InterPro" id="IPR012677">
    <property type="entry name" value="Nucleotide-bd_a/b_plait_sf"/>
</dbReference>
<dbReference type="GeneID" id="25728817"/>
<dbReference type="PROSITE" id="PS50102">
    <property type="entry name" value="RRM"/>
    <property type="match status" value="1"/>
</dbReference>
<evidence type="ECO:0000313" key="6">
    <source>
        <dbReference type="Proteomes" id="UP000054498"/>
    </source>
</evidence>
<dbReference type="PANTHER" id="PTHR10501">
    <property type="entry name" value="U1 SMALL NUCLEAR RIBONUCLEOPROTEIN A/U2 SMALL NUCLEAR RIBONUCLEOPROTEIN B"/>
    <property type="match status" value="1"/>
</dbReference>
<evidence type="ECO:0000256" key="1">
    <source>
        <dbReference type="ARBA" id="ARBA00022884"/>
    </source>
</evidence>